<accession>A0ABP7XLI1</accession>
<comment type="caution">
    <text evidence="2">The sequence shown here is derived from an EMBL/GenBank/DDBJ whole genome shotgun (WGS) entry which is preliminary data.</text>
</comment>
<evidence type="ECO:0000256" key="1">
    <source>
        <dbReference type="SAM" id="MobiDB-lite"/>
    </source>
</evidence>
<feature type="region of interest" description="Disordered" evidence="1">
    <location>
        <begin position="76"/>
        <end position="101"/>
    </location>
</feature>
<dbReference type="Pfam" id="PF09957">
    <property type="entry name" value="VapB_antitoxin"/>
    <property type="match status" value="1"/>
</dbReference>
<organism evidence="2 3">
    <name type="scientific">Streptomyces tunisiensis</name>
    <dbReference type="NCBI Taxonomy" id="948699"/>
    <lineage>
        <taxon>Bacteria</taxon>
        <taxon>Bacillati</taxon>
        <taxon>Actinomycetota</taxon>
        <taxon>Actinomycetes</taxon>
        <taxon>Kitasatosporales</taxon>
        <taxon>Streptomycetaceae</taxon>
        <taxon>Streptomyces</taxon>
    </lineage>
</organism>
<evidence type="ECO:0000313" key="2">
    <source>
        <dbReference type="EMBL" id="GAA4121554.1"/>
    </source>
</evidence>
<dbReference type="Proteomes" id="UP001501845">
    <property type="component" value="Unassembled WGS sequence"/>
</dbReference>
<reference evidence="3" key="1">
    <citation type="journal article" date="2019" name="Int. J. Syst. Evol. Microbiol.">
        <title>The Global Catalogue of Microorganisms (GCM) 10K type strain sequencing project: providing services to taxonomists for standard genome sequencing and annotation.</title>
        <authorList>
            <consortium name="The Broad Institute Genomics Platform"/>
            <consortium name="The Broad Institute Genome Sequencing Center for Infectious Disease"/>
            <person name="Wu L."/>
            <person name="Ma J."/>
        </authorList>
    </citation>
    <scope>NUCLEOTIDE SEQUENCE [LARGE SCALE GENOMIC DNA]</scope>
    <source>
        <strain evidence="3">JCM 17589</strain>
    </source>
</reference>
<sequence>MDGIVSLTVGICEGTIHMARTVIDLDEDMVTEAMRIFGTKTKAKAVRLAMEDAVKRHLRQEGFDAMDAGELDFSEIVENTGPRNADGSLKHNGDRDGGRAA</sequence>
<dbReference type="InterPro" id="IPR019239">
    <property type="entry name" value="VapB_antitoxin"/>
</dbReference>
<evidence type="ECO:0008006" key="4">
    <source>
        <dbReference type="Google" id="ProtNLM"/>
    </source>
</evidence>
<protein>
    <recommendedName>
        <fullName evidence="4">Type II toxin-antitoxin system VapB family antitoxin</fullName>
    </recommendedName>
</protein>
<gene>
    <name evidence="2" type="ORF">GCM10022285_01130</name>
</gene>
<evidence type="ECO:0000313" key="3">
    <source>
        <dbReference type="Proteomes" id="UP001501845"/>
    </source>
</evidence>
<proteinExistence type="predicted"/>
<dbReference type="EMBL" id="BAABBU010000002">
    <property type="protein sequence ID" value="GAA4121554.1"/>
    <property type="molecule type" value="Genomic_DNA"/>
</dbReference>
<keyword evidence="3" id="KW-1185">Reference proteome</keyword>
<name>A0ABP7XLI1_9ACTN</name>
<feature type="compositionally biased region" description="Basic and acidic residues" evidence="1">
    <location>
        <begin position="88"/>
        <end position="101"/>
    </location>
</feature>